<feature type="domain" description="Cytoskeleton protein RodZ-like C-terminal" evidence="2">
    <location>
        <begin position="223"/>
        <end position="293"/>
    </location>
</feature>
<dbReference type="RefSeq" id="WP_301591124.1">
    <property type="nucleotide sequence ID" value="NZ_JAPFQI010000012.1"/>
</dbReference>
<sequence>MFDNVKRFSRNQEALAVDAARLGDELRAAREVLGTSLEDMSRHLRIRRVYLAALEEGRLKDLPSPAYTIGFVRNYASALGLDAPEMVRRFRDAATGVAASKTALVFPEPVPERGFPAGVTILAGAALLIGSYVAWYSWSGAGDRSVDAVPPVPARLEPAARDGEALRLPPQAQAPQAQIPVQSTPSLPPLPVPVQVPVQVPATSAPAAPATPAPPPADASRIVLRFKGDAWTQVRDARSGQVLLNQVMRAGESFPVPNREGLLLTTGSAQNTEIVVDGQVSPALSAATGVRRNIALAPDQLRGQPQAPRPQPAAPRQ</sequence>
<dbReference type="Pfam" id="PF13464">
    <property type="entry name" value="RodZ_C"/>
    <property type="match status" value="1"/>
</dbReference>
<dbReference type="Gene3D" id="1.10.260.40">
    <property type="entry name" value="lambda repressor-like DNA-binding domains"/>
    <property type="match status" value="1"/>
</dbReference>
<dbReference type="PANTHER" id="PTHR34475">
    <property type="match status" value="1"/>
</dbReference>
<dbReference type="Pfam" id="PF13413">
    <property type="entry name" value="HTH_25"/>
    <property type="match status" value="1"/>
</dbReference>
<organism evidence="3 4">
    <name type="scientific">Sabulicella glaciei</name>
    <dbReference type="NCBI Taxonomy" id="2984948"/>
    <lineage>
        <taxon>Bacteria</taxon>
        <taxon>Pseudomonadati</taxon>
        <taxon>Pseudomonadota</taxon>
        <taxon>Alphaproteobacteria</taxon>
        <taxon>Acetobacterales</taxon>
        <taxon>Acetobacteraceae</taxon>
        <taxon>Sabulicella</taxon>
    </lineage>
</organism>
<accession>A0ABT3NXU7</accession>
<feature type="compositionally biased region" description="Pro residues" evidence="1">
    <location>
        <begin position="307"/>
        <end position="317"/>
    </location>
</feature>
<evidence type="ECO:0000256" key="1">
    <source>
        <dbReference type="SAM" id="MobiDB-lite"/>
    </source>
</evidence>
<evidence type="ECO:0000313" key="3">
    <source>
        <dbReference type="EMBL" id="MCW8086987.1"/>
    </source>
</evidence>
<dbReference type="InterPro" id="IPR010982">
    <property type="entry name" value="Lambda_DNA-bd_dom_sf"/>
</dbReference>
<keyword evidence="4" id="KW-1185">Reference proteome</keyword>
<dbReference type="SUPFAM" id="SSF47413">
    <property type="entry name" value="lambda repressor-like DNA-binding domains"/>
    <property type="match status" value="1"/>
</dbReference>
<dbReference type="InterPro" id="IPR025194">
    <property type="entry name" value="RodZ-like_C"/>
</dbReference>
<reference evidence="3 4" key="1">
    <citation type="submission" date="2022-10" db="EMBL/GenBank/DDBJ databases">
        <title>Roseococcus glaciei nov., sp. nov., isolated from glacier.</title>
        <authorList>
            <person name="Liu Q."/>
            <person name="Xin Y.-H."/>
        </authorList>
    </citation>
    <scope>NUCLEOTIDE SEQUENCE [LARGE SCALE GENOMIC DNA]</scope>
    <source>
        <strain evidence="3 4">MDT2-1-1</strain>
    </source>
</reference>
<dbReference type="Proteomes" id="UP001526430">
    <property type="component" value="Unassembled WGS sequence"/>
</dbReference>
<proteinExistence type="predicted"/>
<dbReference type="InterPro" id="IPR050400">
    <property type="entry name" value="Bact_Cytoskel_RodZ"/>
</dbReference>
<dbReference type="PANTHER" id="PTHR34475:SF1">
    <property type="entry name" value="CYTOSKELETON PROTEIN RODZ"/>
    <property type="match status" value="1"/>
</dbReference>
<comment type="caution">
    <text evidence="3">The sequence shown here is derived from an EMBL/GenBank/DDBJ whole genome shotgun (WGS) entry which is preliminary data.</text>
</comment>
<gene>
    <name evidence="3" type="ORF">OF850_15245</name>
</gene>
<name>A0ABT3NXU7_9PROT</name>
<evidence type="ECO:0000259" key="2">
    <source>
        <dbReference type="Pfam" id="PF13464"/>
    </source>
</evidence>
<evidence type="ECO:0000313" key="4">
    <source>
        <dbReference type="Proteomes" id="UP001526430"/>
    </source>
</evidence>
<protein>
    <submittedName>
        <fullName evidence="3">DUF4115 domain-containing protein</fullName>
    </submittedName>
</protein>
<dbReference type="EMBL" id="JAPFQI010000012">
    <property type="protein sequence ID" value="MCW8086987.1"/>
    <property type="molecule type" value="Genomic_DNA"/>
</dbReference>
<feature type="region of interest" description="Disordered" evidence="1">
    <location>
        <begin position="296"/>
        <end position="317"/>
    </location>
</feature>